<dbReference type="PANTHER" id="PTHR33383:SF1">
    <property type="entry name" value="MEMBRANE PROTEIN INSERTION EFFICIENCY FACTOR-RELATED"/>
    <property type="match status" value="1"/>
</dbReference>
<keyword evidence="1" id="KW-0472">Membrane</keyword>
<dbReference type="PANTHER" id="PTHR33383">
    <property type="entry name" value="MEMBRANE PROTEIN INSERTION EFFICIENCY FACTOR-RELATED"/>
    <property type="match status" value="1"/>
</dbReference>
<comment type="caution">
    <text evidence="2">The sequence shown here is derived from an EMBL/GenBank/DDBJ whole genome shotgun (WGS) entry which is preliminary data.</text>
</comment>
<dbReference type="Pfam" id="PF01809">
    <property type="entry name" value="YidD"/>
    <property type="match status" value="1"/>
</dbReference>
<dbReference type="OrthoDB" id="9801753at2"/>
<comment type="subcellular location">
    <subcellularLocation>
        <location evidence="1">Cell membrane</location>
        <topology evidence="1">Peripheral membrane protein</topology>
        <orientation evidence="1">Cytoplasmic side</orientation>
    </subcellularLocation>
</comment>
<dbReference type="InterPro" id="IPR002696">
    <property type="entry name" value="Membr_insert_effic_factor_YidD"/>
</dbReference>
<protein>
    <recommendedName>
        <fullName evidence="1">Putative membrane protein insertion efficiency factor</fullName>
    </recommendedName>
</protein>
<comment type="similarity">
    <text evidence="1">Belongs to the UPF0161 family.</text>
</comment>
<dbReference type="NCBIfam" id="TIGR00278">
    <property type="entry name" value="membrane protein insertion efficiency factor YidD"/>
    <property type="match status" value="1"/>
</dbReference>
<dbReference type="GO" id="GO:0005886">
    <property type="term" value="C:plasma membrane"/>
    <property type="evidence" value="ECO:0007669"/>
    <property type="project" value="UniProtKB-SubCell"/>
</dbReference>
<name>A0A5R9JDH8_9PROT</name>
<dbReference type="Proteomes" id="UP000305654">
    <property type="component" value="Unassembled WGS sequence"/>
</dbReference>
<accession>A0A5R9JDH8</accession>
<gene>
    <name evidence="2" type="primary">yidD</name>
    <name evidence="2" type="ORF">FE263_01020</name>
</gene>
<dbReference type="SMART" id="SM01234">
    <property type="entry name" value="Haemolytic"/>
    <property type="match status" value="1"/>
</dbReference>
<dbReference type="HAMAP" id="MF_00386">
    <property type="entry name" value="UPF0161_YidD"/>
    <property type="match status" value="1"/>
</dbReference>
<keyword evidence="3" id="KW-1185">Reference proteome</keyword>
<proteinExistence type="inferred from homology"/>
<reference evidence="2 3" key="1">
    <citation type="submission" date="2019-05" db="EMBL/GenBank/DDBJ databases">
        <authorList>
            <person name="Pankratov T."/>
            <person name="Grouzdev D."/>
        </authorList>
    </citation>
    <scope>NUCLEOTIDE SEQUENCE [LARGE SCALE GENOMIC DNA]</scope>
    <source>
        <strain evidence="2 3">KEBCLARHB70R</strain>
    </source>
</reference>
<dbReference type="EMBL" id="VCDI01000001">
    <property type="protein sequence ID" value="TLU74607.1"/>
    <property type="molecule type" value="Genomic_DNA"/>
</dbReference>
<organism evidence="2 3">
    <name type="scientific">Lichenicoccus roseus</name>
    <dbReference type="NCBI Taxonomy" id="2683649"/>
    <lineage>
        <taxon>Bacteria</taxon>
        <taxon>Pseudomonadati</taxon>
        <taxon>Pseudomonadota</taxon>
        <taxon>Alphaproteobacteria</taxon>
        <taxon>Acetobacterales</taxon>
        <taxon>Acetobacteraceae</taxon>
        <taxon>Lichenicoccus</taxon>
    </lineage>
</organism>
<dbReference type="AlphaFoldDB" id="A0A5R9JDH8"/>
<evidence type="ECO:0000313" key="2">
    <source>
        <dbReference type="EMBL" id="TLU74607.1"/>
    </source>
</evidence>
<evidence type="ECO:0000313" key="3">
    <source>
        <dbReference type="Proteomes" id="UP000305654"/>
    </source>
</evidence>
<keyword evidence="1" id="KW-1003">Cell membrane</keyword>
<comment type="function">
    <text evidence="1">Could be involved in insertion of integral membrane proteins into the membrane.</text>
</comment>
<evidence type="ECO:0000256" key="1">
    <source>
        <dbReference type="HAMAP-Rule" id="MF_00386"/>
    </source>
</evidence>
<sequence length="79" mass="8359">MRTGIRAYQFTLRPVLGPNCRFVPSCSDYALEAVSVHGALAGTALSARRLLRCNPWCAGGHDPVPPASVPSIEKSPAVP</sequence>